<accession>A0A7W3TEP9</accession>
<organism evidence="1 2">
    <name type="scientific">Streptomyces alkaliphilus</name>
    <dbReference type="NCBI Taxonomy" id="1472722"/>
    <lineage>
        <taxon>Bacteria</taxon>
        <taxon>Bacillati</taxon>
        <taxon>Actinomycetota</taxon>
        <taxon>Actinomycetes</taxon>
        <taxon>Kitasatosporales</taxon>
        <taxon>Streptomycetaceae</taxon>
        <taxon>Streptomyces</taxon>
    </lineage>
</organism>
<comment type="caution">
    <text evidence="1">The sequence shown here is derived from an EMBL/GenBank/DDBJ whole genome shotgun (WGS) entry which is preliminary data.</text>
</comment>
<sequence length="38" mass="3775">MSGARRWVVTGTGTGVGKTVVTAALAAAWCGAGRRVTV</sequence>
<evidence type="ECO:0000313" key="1">
    <source>
        <dbReference type="EMBL" id="MBB0245466.1"/>
    </source>
</evidence>
<dbReference type="Proteomes" id="UP000538929">
    <property type="component" value="Unassembled WGS sequence"/>
</dbReference>
<dbReference type="Pfam" id="PF13500">
    <property type="entry name" value="AAA_26"/>
    <property type="match status" value="1"/>
</dbReference>
<protein>
    <submittedName>
        <fullName evidence="1">AAA family ATPase</fullName>
    </submittedName>
</protein>
<evidence type="ECO:0000313" key="2">
    <source>
        <dbReference type="Proteomes" id="UP000538929"/>
    </source>
</evidence>
<keyword evidence="2" id="KW-1185">Reference proteome</keyword>
<gene>
    <name evidence="1" type="ORF">FNQ90_15485</name>
</gene>
<feature type="non-terminal residue" evidence="1">
    <location>
        <position position="38"/>
    </location>
</feature>
<dbReference type="AlphaFoldDB" id="A0A7W3TEP9"/>
<dbReference type="SUPFAM" id="SSF52540">
    <property type="entry name" value="P-loop containing nucleoside triphosphate hydrolases"/>
    <property type="match status" value="1"/>
</dbReference>
<dbReference type="InterPro" id="IPR027417">
    <property type="entry name" value="P-loop_NTPase"/>
</dbReference>
<reference evidence="2" key="1">
    <citation type="submission" date="2019-10" db="EMBL/GenBank/DDBJ databases">
        <title>Streptomyces sp. nov., a novel actinobacterium isolated from alkaline environment.</title>
        <authorList>
            <person name="Golinska P."/>
        </authorList>
    </citation>
    <scope>NUCLEOTIDE SEQUENCE [LARGE SCALE GENOMIC DNA]</scope>
    <source>
        <strain evidence="2">DSM 42118</strain>
    </source>
</reference>
<dbReference type="EMBL" id="VKHT01000499">
    <property type="protein sequence ID" value="MBB0245466.1"/>
    <property type="molecule type" value="Genomic_DNA"/>
</dbReference>
<dbReference type="Gene3D" id="3.40.50.300">
    <property type="entry name" value="P-loop containing nucleotide triphosphate hydrolases"/>
    <property type="match status" value="1"/>
</dbReference>
<proteinExistence type="predicted"/>
<name>A0A7W3TEP9_9ACTN</name>